<dbReference type="Proteomes" id="UP000828251">
    <property type="component" value="Unassembled WGS sequence"/>
</dbReference>
<evidence type="ECO:0000313" key="1">
    <source>
        <dbReference type="EMBL" id="KAH1097455.1"/>
    </source>
</evidence>
<comment type="caution">
    <text evidence="1">The sequence shown here is derived from an EMBL/GenBank/DDBJ whole genome shotgun (WGS) entry which is preliminary data.</text>
</comment>
<accession>A0A9D3VUK9</accession>
<sequence>MFSSFSGRIRIVSFGIKIMETSDNRTEGGHVRVTTGSALAVSTSKFKQRSVSAVRDFPPGYERATASNYGLLYRQLGTFCRDTEG</sequence>
<dbReference type="EMBL" id="JAIQCV010000005">
    <property type="protein sequence ID" value="KAH1097455.1"/>
    <property type="molecule type" value="Genomic_DNA"/>
</dbReference>
<keyword evidence="2" id="KW-1185">Reference proteome</keyword>
<organism evidence="1 2">
    <name type="scientific">Gossypium stocksii</name>
    <dbReference type="NCBI Taxonomy" id="47602"/>
    <lineage>
        <taxon>Eukaryota</taxon>
        <taxon>Viridiplantae</taxon>
        <taxon>Streptophyta</taxon>
        <taxon>Embryophyta</taxon>
        <taxon>Tracheophyta</taxon>
        <taxon>Spermatophyta</taxon>
        <taxon>Magnoliopsida</taxon>
        <taxon>eudicotyledons</taxon>
        <taxon>Gunneridae</taxon>
        <taxon>Pentapetalae</taxon>
        <taxon>rosids</taxon>
        <taxon>malvids</taxon>
        <taxon>Malvales</taxon>
        <taxon>Malvaceae</taxon>
        <taxon>Malvoideae</taxon>
        <taxon>Gossypium</taxon>
    </lineage>
</organism>
<gene>
    <name evidence="1" type="ORF">J1N35_014376</name>
</gene>
<name>A0A9D3VUK9_9ROSI</name>
<protein>
    <submittedName>
        <fullName evidence="1">Uncharacterized protein</fullName>
    </submittedName>
</protein>
<evidence type="ECO:0000313" key="2">
    <source>
        <dbReference type="Proteomes" id="UP000828251"/>
    </source>
</evidence>
<dbReference type="AlphaFoldDB" id="A0A9D3VUK9"/>
<reference evidence="1 2" key="1">
    <citation type="journal article" date="2021" name="Plant Biotechnol. J.">
        <title>Multi-omics assisted identification of the key and species-specific regulatory components of drought-tolerant mechanisms in Gossypium stocksii.</title>
        <authorList>
            <person name="Yu D."/>
            <person name="Ke L."/>
            <person name="Zhang D."/>
            <person name="Wu Y."/>
            <person name="Sun Y."/>
            <person name="Mei J."/>
            <person name="Sun J."/>
            <person name="Sun Y."/>
        </authorList>
    </citation>
    <scope>NUCLEOTIDE SEQUENCE [LARGE SCALE GENOMIC DNA]</scope>
    <source>
        <strain evidence="2">cv. E1</strain>
        <tissue evidence="1">Leaf</tissue>
    </source>
</reference>
<proteinExistence type="predicted"/>